<feature type="domain" description="RING-type" evidence="6">
    <location>
        <begin position="18"/>
        <end position="58"/>
    </location>
</feature>
<dbReference type="SUPFAM" id="SSF57850">
    <property type="entry name" value="RING/U-box"/>
    <property type="match status" value="1"/>
</dbReference>
<name>A0A914X101_9BILA</name>
<feature type="region of interest" description="Disordered" evidence="5">
    <location>
        <begin position="267"/>
        <end position="328"/>
    </location>
</feature>
<keyword evidence="3" id="KW-0862">Zinc</keyword>
<dbReference type="GO" id="GO:0008270">
    <property type="term" value="F:zinc ion binding"/>
    <property type="evidence" value="ECO:0007669"/>
    <property type="project" value="UniProtKB-KW"/>
</dbReference>
<evidence type="ECO:0000313" key="8">
    <source>
        <dbReference type="WBParaSite" id="PSAMB.scaffold5908size10614.g27504.t1"/>
    </source>
</evidence>
<evidence type="ECO:0000256" key="4">
    <source>
        <dbReference type="PROSITE-ProRule" id="PRU00175"/>
    </source>
</evidence>
<keyword evidence="7" id="KW-1185">Reference proteome</keyword>
<keyword evidence="1" id="KW-0479">Metal-binding</keyword>
<feature type="region of interest" description="Disordered" evidence="5">
    <location>
        <begin position="343"/>
        <end position="384"/>
    </location>
</feature>
<evidence type="ECO:0000256" key="3">
    <source>
        <dbReference type="ARBA" id="ARBA00022833"/>
    </source>
</evidence>
<feature type="compositionally biased region" description="Polar residues" evidence="5">
    <location>
        <begin position="449"/>
        <end position="462"/>
    </location>
</feature>
<evidence type="ECO:0000256" key="1">
    <source>
        <dbReference type="ARBA" id="ARBA00022723"/>
    </source>
</evidence>
<evidence type="ECO:0000256" key="5">
    <source>
        <dbReference type="SAM" id="MobiDB-lite"/>
    </source>
</evidence>
<reference evidence="8" key="1">
    <citation type="submission" date="2022-11" db="UniProtKB">
        <authorList>
            <consortium name="WormBaseParasite"/>
        </authorList>
    </citation>
    <scope>IDENTIFICATION</scope>
</reference>
<dbReference type="PANTHER" id="PTHR25462">
    <property type="entry name" value="BONUS, ISOFORM C-RELATED"/>
    <property type="match status" value="1"/>
</dbReference>
<feature type="region of interest" description="Disordered" evidence="5">
    <location>
        <begin position="486"/>
        <end position="571"/>
    </location>
</feature>
<feature type="compositionally biased region" description="Polar residues" evidence="5">
    <location>
        <begin position="280"/>
        <end position="290"/>
    </location>
</feature>
<sequence>MASPLLLADSTMQKMLECPVCLEVGKTPKVLNCGHNICGTCENVMSRQRNQIACPVCRVETVVPVGGLSTNYSLSDLIAHLTQVAAEQRHACGSCPERGTANKMFLCLRCNSVIVCSYCAVKHHSGHQLDELNELIGKRWREISQWRNGVNDRYVEVSTNSARLDAKRLQLTAGLRHLSRFLIEDAVPRVNVIGEESKKAFEAFKTELEAFVAGDSTEANIIGTAAEECAHREQLMNATNDRIKEALDKENRAMAVMQRAEKEIRSILGVVDRPPRPTVTLHQPTTSVAASSSSSNSHNHSHSHGHDHSRSHSHSNHNSNSNSNRTTRMSMNDRFLRLVGVRPSEASSSSYVPTVRPAPSSSSSPSPTRQLTSPVLPQNNRQRSTIRLSLNPVRVIPTPHTSDFSSRSPSPVHLTYRLATPSPIAIDDDSDAGDAIRSASVDRDEDDAASNSFISQAPSSVRSPMRVAFDDVSSDSDDTVDLAVTRQQQAEETSSSGQRREQQRKRPRRITVDHQRHQTSSSPFFPADMPSTSQRHRAQPSSRVSRPRRVTSPIASIRYRRGQFAVSSDSD</sequence>
<evidence type="ECO:0000259" key="6">
    <source>
        <dbReference type="PROSITE" id="PS50089"/>
    </source>
</evidence>
<dbReference type="WBParaSite" id="PSAMB.scaffold5908size10614.g27504.t1">
    <property type="protein sequence ID" value="PSAMB.scaffold5908size10614.g27504.t1"/>
    <property type="gene ID" value="PSAMB.scaffold5908size10614.g27504"/>
</dbReference>
<feature type="region of interest" description="Disordered" evidence="5">
    <location>
        <begin position="440"/>
        <end position="465"/>
    </location>
</feature>
<dbReference type="Pfam" id="PF00097">
    <property type="entry name" value="zf-C3HC4"/>
    <property type="match status" value="1"/>
</dbReference>
<dbReference type="Proteomes" id="UP000887566">
    <property type="component" value="Unplaced"/>
</dbReference>
<protein>
    <submittedName>
        <fullName evidence="8">RING-type domain-containing protein</fullName>
    </submittedName>
</protein>
<keyword evidence="2 4" id="KW-0863">Zinc-finger</keyword>
<evidence type="ECO:0000313" key="7">
    <source>
        <dbReference type="Proteomes" id="UP000887566"/>
    </source>
</evidence>
<feature type="compositionally biased region" description="Polar residues" evidence="5">
    <location>
        <begin position="486"/>
        <end position="497"/>
    </location>
</feature>
<dbReference type="InterPro" id="IPR001841">
    <property type="entry name" value="Znf_RING"/>
</dbReference>
<dbReference type="InterPro" id="IPR018957">
    <property type="entry name" value="Znf_C3HC4_RING-type"/>
</dbReference>
<dbReference type="PANTHER" id="PTHR25462:SF291">
    <property type="entry name" value="E3 UBIQUITIN-PROTEIN LIGASE TRIM45"/>
    <property type="match status" value="1"/>
</dbReference>
<dbReference type="PROSITE" id="PS50089">
    <property type="entry name" value="ZF_RING_2"/>
    <property type="match status" value="1"/>
</dbReference>
<dbReference type="AlphaFoldDB" id="A0A914X101"/>
<feature type="compositionally biased region" description="Polar residues" evidence="5">
    <location>
        <begin position="368"/>
        <end position="384"/>
    </location>
</feature>
<dbReference type="InterPro" id="IPR047153">
    <property type="entry name" value="TRIM45/56/19-like"/>
</dbReference>
<evidence type="ECO:0000256" key="2">
    <source>
        <dbReference type="ARBA" id="ARBA00022771"/>
    </source>
</evidence>
<dbReference type="InterPro" id="IPR013083">
    <property type="entry name" value="Znf_RING/FYVE/PHD"/>
</dbReference>
<dbReference type="GO" id="GO:0061630">
    <property type="term" value="F:ubiquitin protein ligase activity"/>
    <property type="evidence" value="ECO:0007669"/>
    <property type="project" value="TreeGrafter"/>
</dbReference>
<accession>A0A914X101</accession>
<organism evidence="7 8">
    <name type="scientific">Plectus sambesii</name>
    <dbReference type="NCBI Taxonomy" id="2011161"/>
    <lineage>
        <taxon>Eukaryota</taxon>
        <taxon>Metazoa</taxon>
        <taxon>Ecdysozoa</taxon>
        <taxon>Nematoda</taxon>
        <taxon>Chromadorea</taxon>
        <taxon>Plectida</taxon>
        <taxon>Plectina</taxon>
        <taxon>Plectoidea</taxon>
        <taxon>Plectidae</taxon>
        <taxon>Plectus</taxon>
    </lineage>
</organism>
<dbReference type="Gene3D" id="3.30.40.10">
    <property type="entry name" value="Zinc/RING finger domain, C3HC4 (zinc finger)"/>
    <property type="match status" value="1"/>
</dbReference>
<dbReference type="SMART" id="SM00184">
    <property type="entry name" value="RING"/>
    <property type="match status" value="1"/>
</dbReference>
<proteinExistence type="predicted"/>